<proteinExistence type="predicted"/>
<sequence length="131" mass="14553">MGRGARRCSTVKTTARDAGSRCICGGTDVKCGQDELRGQTECSADVHDRLESALGLAGEYWALMVDGRRIQRSSRFRRQWRQTHAGRVWIASCSRDDDVRAYATSWSTPVTYSETTGDTATLVSDVIEQCR</sequence>
<evidence type="ECO:0000313" key="1">
    <source>
        <dbReference type="EMBL" id="KAI0042944.1"/>
    </source>
</evidence>
<dbReference type="EMBL" id="MU276040">
    <property type="protein sequence ID" value="KAI0042944.1"/>
    <property type="molecule type" value="Genomic_DNA"/>
</dbReference>
<gene>
    <name evidence="1" type="ORF">FA95DRAFT_507817</name>
</gene>
<reference evidence="1" key="1">
    <citation type="submission" date="2021-02" db="EMBL/GenBank/DDBJ databases">
        <authorList>
            <consortium name="DOE Joint Genome Institute"/>
            <person name="Ahrendt S."/>
            <person name="Looney B.P."/>
            <person name="Miyauchi S."/>
            <person name="Morin E."/>
            <person name="Drula E."/>
            <person name="Courty P.E."/>
            <person name="Chicoki N."/>
            <person name="Fauchery L."/>
            <person name="Kohler A."/>
            <person name="Kuo A."/>
            <person name="Labutti K."/>
            <person name="Pangilinan J."/>
            <person name="Lipzen A."/>
            <person name="Riley R."/>
            <person name="Andreopoulos W."/>
            <person name="He G."/>
            <person name="Johnson J."/>
            <person name="Barry K.W."/>
            <person name="Grigoriev I.V."/>
            <person name="Nagy L."/>
            <person name="Hibbett D."/>
            <person name="Henrissat B."/>
            <person name="Matheny P.B."/>
            <person name="Labbe J."/>
            <person name="Martin F."/>
        </authorList>
    </citation>
    <scope>NUCLEOTIDE SEQUENCE</scope>
    <source>
        <strain evidence="1">FP105234-sp</strain>
    </source>
</reference>
<keyword evidence="2" id="KW-1185">Reference proteome</keyword>
<name>A0ACB8RGB6_9AGAM</name>
<evidence type="ECO:0000313" key="2">
    <source>
        <dbReference type="Proteomes" id="UP000814033"/>
    </source>
</evidence>
<protein>
    <submittedName>
        <fullName evidence="1">Uncharacterized protein</fullName>
    </submittedName>
</protein>
<organism evidence="1 2">
    <name type="scientific">Auriscalpium vulgare</name>
    <dbReference type="NCBI Taxonomy" id="40419"/>
    <lineage>
        <taxon>Eukaryota</taxon>
        <taxon>Fungi</taxon>
        <taxon>Dikarya</taxon>
        <taxon>Basidiomycota</taxon>
        <taxon>Agaricomycotina</taxon>
        <taxon>Agaricomycetes</taxon>
        <taxon>Russulales</taxon>
        <taxon>Auriscalpiaceae</taxon>
        <taxon>Auriscalpium</taxon>
    </lineage>
</organism>
<comment type="caution">
    <text evidence="1">The sequence shown here is derived from an EMBL/GenBank/DDBJ whole genome shotgun (WGS) entry which is preliminary data.</text>
</comment>
<reference evidence="1" key="2">
    <citation type="journal article" date="2022" name="New Phytol.">
        <title>Evolutionary transition to the ectomycorrhizal habit in the genomes of a hyperdiverse lineage of mushroom-forming fungi.</title>
        <authorList>
            <person name="Looney B."/>
            <person name="Miyauchi S."/>
            <person name="Morin E."/>
            <person name="Drula E."/>
            <person name="Courty P.E."/>
            <person name="Kohler A."/>
            <person name="Kuo A."/>
            <person name="LaButti K."/>
            <person name="Pangilinan J."/>
            <person name="Lipzen A."/>
            <person name="Riley R."/>
            <person name="Andreopoulos W."/>
            <person name="He G."/>
            <person name="Johnson J."/>
            <person name="Nolan M."/>
            <person name="Tritt A."/>
            <person name="Barry K.W."/>
            <person name="Grigoriev I.V."/>
            <person name="Nagy L.G."/>
            <person name="Hibbett D."/>
            <person name="Henrissat B."/>
            <person name="Matheny P.B."/>
            <person name="Labbe J."/>
            <person name="Martin F.M."/>
        </authorList>
    </citation>
    <scope>NUCLEOTIDE SEQUENCE</scope>
    <source>
        <strain evidence="1">FP105234-sp</strain>
    </source>
</reference>
<dbReference type="Proteomes" id="UP000814033">
    <property type="component" value="Unassembled WGS sequence"/>
</dbReference>
<accession>A0ACB8RGB6</accession>